<dbReference type="EMBL" id="JYJG01000003">
    <property type="protein sequence ID" value="KJK53240.1"/>
    <property type="molecule type" value="Genomic_DNA"/>
</dbReference>
<gene>
    <name evidence="2" type="ORF">UK23_00795</name>
</gene>
<evidence type="ECO:0000259" key="1">
    <source>
        <dbReference type="Pfam" id="PF11716"/>
    </source>
</evidence>
<dbReference type="GO" id="GO:0005886">
    <property type="term" value="C:plasma membrane"/>
    <property type="evidence" value="ECO:0007669"/>
    <property type="project" value="TreeGrafter"/>
</dbReference>
<dbReference type="AlphaFoldDB" id="A0A0F0HCH6"/>
<dbReference type="Proteomes" id="UP000033393">
    <property type="component" value="Unassembled WGS sequence"/>
</dbReference>
<keyword evidence="3" id="KW-1185">Reference proteome</keyword>
<dbReference type="PATRIC" id="fig|68170.10.peg.168"/>
<reference evidence="2 3" key="1">
    <citation type="submission" date="2015-02" db="EMBL/GenBank/DDBJ databases">
        <authorList>
            <person name="Ju K.-S."/>
            <person name="Doroghazi J.R."/>
            <person name="Metcalf W."/>
        </authorList>
    </citation>
    <scope>NUCLEOTIDE SEQUENCE [LARGE SCALE GENOMIC DNA]</scope>
    <source>
        <strain evidence="2 3">NRRL B-16140</strain>
    </source>
</reference>
<dbReference type="STRING" id="68170.GCA_000974445_07905"/>
<evidence type="ECO:0000313" key="2">
    <source>
        <dbReference type="EMBL" id="KJK53240.1"/>
    </source>
</evidence>
<proteinExistence type="predicted"/>
<evidence type="ECO:0000313" key="3">
    <source>
        <dbReference type="Proteomes" id="UP000033393"/>
    </source>
</evidence>
<dbReference type="PANTHER" id="PTHR40758">
    <property type="entry name" value="CONSERVED PROTEIN"/>
    <property type="match status" value="1"/>
</dbReference>
<name>A0A0F0HCH6_LENAE</name>
<dbReference type="RefSeq" id="WP_052684263.1">
    <property type="nucleotide sequence ID" value="NZ_JYJG01000003.1"/>
</dbReference>
<dbReference type="SUPFAM" id="SSF109854">
    <property type="entry name" value="DinB/YfiT-like putative metalloenzymes"/>
    <property type="match status" value="1"/>
</dbReference>
<dbReference type="PANTHER" id="PTHR40758:SF1">
    <property type="entry name" value="CONSERVED PROTEIN"/>
    <property type="match status" value="1"/>
</dbReference>
<sequence length="248" mass="27559">MNALEVLRREAELLAMSAIGQPPHKGVPACPGLNLGETVRHVGSGYRTALEWIRLGREPGTGEWQEFPTDGEDPLEFMRSGAAAVLAELEAHDEDEPCATWWPVQQNYGFWRRRLAHETTVHRMDVQGAAGMEVGPVTDEVAIDGVDEVLTLWLGHKLDVLGVRGSRDSLVTIQVQDHLWLTRCGPHGASAWRVVDPEDAHLADAQVSASPMTMYRWLWGRLPDRMVQVIGDHDAIAQLWALLRLATK</sequence>
<dbReference type="eggNOG" id="COG3154">
    <property type="taxonomic scope" value="Bacteria"/>
</dbReference>
<dbReference type="InterPro" id="IPR024344">
    <property type="entry name" value="MDMPI_metal-binding"/>
</dbReference>
<comment type="caution">
    <text evidence="2">The sequence shown here is derived from an EMBL/GenBank/DDBJ whole genome shotgun (WGS) entry which is preliminary data.</text>
</comment>
<accession>A0A0F0HCH6</accession>
<dbReference type="Pfam" id="PF11716">
    <property type="entry name" value="MDMPI_N"/>
    <property type="match status" value="1"/>
</dbReference>
<feature type="domain" description="Mycothiol-dependent maleylpyruvate isomerase metal-binding" evidence="1">
    <location>
        <begin position="20"/>
        <end position="127"/>
    </location>
</feature>
<dbReference type="InterPro" id="IPR034660">
    <property type="entry name" value="DinB/YfiT-like"/>
</dbReference>
<organism evidence="2 3">
    <name type="scientific">Lentzea aerocolonigenes</name>
    <name type="common">Lechevalieria aerocolonigenes</name>
    <name type="synonym">Saccharothrix aerocolonigenes</name>
    <dbReference type="NCBI Taxonomy" id="68170"/>
    <lineage>
        <taxon>Bacteria</taxon>
        <taxon>Bacillati</taxon>
        <taxon>Actinomycetota</taxon>
        <taxon>Actinomycetes</taxon>
        <taxon>Pseudonocardiales</taxon>
        <taxon>Pseudonocardiaceae</taxon>
        <taxon>Lentzea</taxon>
    </lineage>
</organism>
<dbReference type="GO" id="GO:0046872">
    <property type="term" value="F:metal ion binding"/>
    <property type="evidence" value="ECO:0007669"/>
    <property type="project" value="InterPro"/>
</dbReference>
<protein>
    <recommendedName>
        <fullName evidence="1">Mycothiol-dependent maleylpyruvate isomerase metal-binding domain-containing protein</fullName>
    </recommendedName>
</protein>